<keyword evidence="3 7" id="KW-0812">Transmembrane</keyword>
<gene>
    <name evidence="8" type="ORF">BRAN1462_LOCUS50366</name>
</gene>
<reference evidence="8" key="1">
    <citation type="submission" date="2021-01" db="EMBL/GenBank/DDBJ databases">
        <authorList>
            <person name="Corre E."/>
            <person name="Pelletier E."/>
            <person name="Niang G."/>
            <person name="Scheremetjew M."/>
            <person name="Finn R."/>
            <person name="Kale V."/>
            <person name="Holt S."/>
            <person name="Cochrane G."/>
            <person name="Meng A."/>
            <person name="Brown T."/>
            <person name="Cohen L."/>
        </authorList>
    </citation>
    <scope>NUCLEOTIDE SEQUENCE</scope>
    <source>
        <strain evidence="8">RCC3387</strain>
    </source>
</reference>
<proteinExistence type="inferred from homology"/>
<feature type="transmembrane region" description="Helical" evidence="7">
    <location>
        <begin position="295"/>
        <end position="326"/>
    </location>
</feature>
<feature type="transmembrane region" description="Helical" evidence="7">
    <location>
        <begin position="182"/>
        <end position="204"/>
    </location>
</feature>
<dbReference type="Pfam" id="PF04515">
    <property type="entry name" value="Choline_transpo"/>
    <property type="match status" value="1"/>
</dbReference>
<dbReference type="InterPro" id="IPR007603">
    <property type="entry name" value="Choline_transptr-like"/>
</dbReference>
<comment type="subcellular location">
    <subcellularLocation>
        <location evidence="7">Cell membrane</location>
        <topology evidence="7">Multi-pass membrane protein</topology>
    </subcellularLocation>
    <subcellularLocation>
        <location evidence="1">Membrane</location>
        <topology evidence="1">Multi-pass membrane protein</topology>
    </subcellularLocation>
</comment>
<keyword evidence="5 7" id="KW-0472">Membrane</keyword>
<dbReference type="AlphaFoldDB" id="A0A6V0D1F1"/>
<organism evidence="8">
    <name type="scientific">Zooxanthella nutricula</name>
    <dbReference type="NCBI Taxonomy" id="1333877"/>
    <lineage>
        <taxon>Eukaryota</taxon>
        <taxon>Sar</taxon>
        <taxon>Alveolata</taxon>
        <taxon>Dinophyceae</taxon>
        <taxon>Peridiniales</taxon>
        <taxon>Peridiniales incertae sedis</taxon>
        <taxon>Zooxanthella</taxon>
    </lineage>
</organism>
<feature type="transmembrane region" description="Helical" evidence="7">
    <location>
        <begin position="253"/>
        <end position="274"/>
    </location>
</feature>
<feature type="transmembrane region" description="Helical" evidence="7">
    <location>
        <begin position="523"/>
        <end position="541"/>
    </location>
</feature>
<feature type="transmembrane region" description="Helical" evidence="7">
    <location>
        <begin position="346"/>
        <end position="367"/>
    </location>
</feature>
<keyword evidence="4 7" id="KW-1133">Transmembrane helix</keyword>
<feature type="transmembrane region" description="Helical" evidence="7">
    <location>
        <begin position="47"/>
        <end position="67"/>
    </location>
</feature>
<dbReference type="EMBL" id="HBGW01079239">
    <property type="protein sequence ID" value="CAD9631576.1"/>
    <property type="molecule type" value="Transcribed_RNA"/>
</dbReference>
<evidence type="ECO:0000256" key="2">
    <source>
        <dbReference type="ARBA" id="ARBA00007168"/>
    </source>
</evidence>
<comment type="function">
    <text evidence="7">Choline transporter.</text>
</comment>
<evidence type="ECO:0000256" key="6">
    <source>
        <dbReference type="ARBA" id="ARBA00023180"/>
    </source>
</evidence>
<protein>
    <recommendedName>
        <fullName evidence="7">Choline transporter-like protein</fullName>
    </recommendedName>
</protein>
<evidence type="ECO:0000256" key="4">
    <source>
        <dbReference type="ARBA" id="ARBA00022989"/>
    </source>
</evidence>
<evidence type="ECO:0000256" key="1">
    <source>
        <dbReference type="ARBA" id="ARBA00004141"/>
    </source>
</evidence>
<evidence type="ECO:0000256" key="3">
    <source>
        <dbReference type="ARBA" id="ARBA00022692"/>
    </source>
</evidence>
<feature type="transmembrane region" description="Helical" evidence="7">
    <location>
        <begin position="211"/>
        <end position="233"/>
    </location>
</feature>
<evidence type="ECO:0000313" key="8">
    <source>
        <dbReference type="EMBL" id="CAD9631576.1"/>
    </source>
</evidence>
<sequence>MSRAAARNAVREQYKFFTATEEEAFSVFGRAEVKGINRIRQVTDTHCLVAFVVVVVVMLWLDAQASWLGNPRRLSQPIDFRGKLCGYDEEVKEQKLGYHPNPLNDMLVCVKACPKTAGDGNFTLPDGPQGKDFERPAYPTSKIYGQLCLPLDLDLAKQIIATKSTQSEMYKALGVVFTSRSVILVILMVPLVTACVFIIALLFVPTAASVVAFSTTAVVLALVGMLMDLDQAVLAEVPLYHETHPLMLKAAPYIRNGCYLAAVVFLCFLVMYFPSLARSHRVFEECLAAIINKNVFITVFASLAISLLRILFILHVCSTVAYMMSITNPVQVKVLLFGEHHWVERVAWSPLFLKGLFFYTFGTYWVLEFMAFCNKYITAQVLCHTYFSLKALNSRGEEIRHGQQSPVYYAVTSLCRYHLGSVALGALLAFPCRTIRFFMSFFVPDRPNLQNSLNQQFRIAYYLFYPLIRLDLEVLRFFKDSVWVMLPLKGYKYMDAARRAEGLLNRCRGKIPNLTKFTGRIDAFINISVGLTSLVWTFFLFRERRHGKYHEVEEINAQQALGGLFIPPEHSPLLALPVMTAFGFWVGSGMLHLVSIASETLTICYCIDVEMAGGTETDALYVPQSLKDCYKDLGGGESERELSELIEADATGL</sequence>
<keyword evidence="6" id="KW-0325">Glycoprotein</keyword>
<dbReference type="GO" id="GO:0005886">
    <property type="term" value="C:plasma membrane"/>
    <property type="evidence" value="ECO:0007669"/>
    <property type="project" value="UniProtKB-SubCell"/>
</dbReference>
<evidence type="ECO:0000256" key="5">
    <source>
        <dbReference type="ARBA" id="ARBA00023136"/>
    </source>
</evidence>
<accession>A0A6V0D1F1</accession>
<dbReference type="PANTHER" id="PTHR12385:SF14">
    <property type="entry name" value="CHOLINE TRANSPORTER-LIKE 2"/>
    <property type="match status" value="1"/>
</dbReference>
<dbReference type="GO" id="GO:0022857">
    <property type="term" value="F:transmembrane transporter activity"/>
    <property type="evidence" value="ECO:0007669"/>
    <property type="project" value="UniProtKB-UniRule"/>
</dbReference>
<comment type="similarity">
    <text evidence="2 7">Belongs to the CTL (choline transporter-like) family.</text>
</comment>
<dbReference type="PANTHER" id="PTHR12385">
    <property type="entry name" value="CHOLINE TRANSPORTER-LIKE (SLC FAMILY 44)"/>
    <property type="match status" value="1"/>
</dbReference>
<evidence type="ECO:0000256" key="7">
    <source>
        <dbReference type="RuleBase" id="RU368066"/>
    </source>
</evidence>
<name>A0A6V0D1F1_9DINO</name>